<dbReference type="Proteomes" id="UP000015453">
    <property type="component" value="Unassembled WGS sequence"/>
</dbReference>
<dbReference type="SUPFAM" id="SSF54001">
    <property type="entry name" value="Cysteine proteinases"/>
    <property type="match status" value="1"/>
</dbReference>
<dbReference type="InterPro" id="IPR038765">
    <property type="entry name" value="Papain-like_cys_pep_sf"/>
</dbReference>
<evidence type="ECO:0000256" key="2">
    <source>
        <dbReference type="SAM" id="SignalP"/>
    </source>
</evidence>
<sequence length="172" mass="19077">MASHRLPLILLLVSSLLLSFSECRDLPAISSGDSIVPRSENEMQSMFESWIVQQKRSYSSSVEKDKRFGIFKDNLKYVDAHNALANQTFKLGLNRFADLTNNEFRANFLGLNSKPPGSKGSVKSNIDVPDASALPASVDWRTKGVVNPIKDQGQCGKIFLLLKTLNSKVRFG</sequence>
<dbReference type="OrthoDB" id="615630at2759"/>
<dbReference type="InterPro" id="IPR013128">
    <property type="entry name" value="Peptidase_C1A"/>
</dbReference>
<comment type="similarity">
    <text evidence="1">Belongs to the peptidase C1 family.</text>
</comment>
<dbReference type="Gene3D" id="1.10.287.2250">
    <property type="match status" value="1"/>
</dbReference>
<dbReference type="EMBL" id="AUSU01008952">
    <property type="protein sequence ID" value="EPS58726.1"/>
    <property type="molecule type" value="Genomic_DNA"/>
</dbReference>
<dbReference type="Gene3D" id="3.90.70.10">
    <property type="entry name" value="Cysteine proteinases"/>
    <property type="match status" value="1"/>
</dbReference>
<dbReference type="AlphaFoldDB" id="S8C2R8"/>
<dbReference type="InterPro" id="IPR000668">
    <property type="entry name" value="Peptidase_C1A_C"/>
</dbReference>
<keyword evidence="2" id="KW-0732">Signal</keyword>
<dbReference type="Pfam" id="PF00112">
    <property type="entry name" value="Peptidase_C1"/>
    <property type="match status" value="1"/>
</dbReference>
<keyword evidence="5" id="KW-1185">Reference proteome</keyword>
<dbReference type="GO" id="GO:0006508">
    <property type="term" value="P:proteolysis"/>
    <property type="evidence" value="ECO:0007669"/>
    <property type="project" value="InterPro"/>
</dbReference>
<name>S8C2R8_9LAMI</name>
<accession>S8C2R8</accession>
<gene>
    <name evidence="4" type="ORF">M569_16087</name>
</gene>
<dbReference type="InterPro" id="IPR013201">
    <property type="entry name" value="Prot_inhib_I29"/>
</dbReference>
<organism evidence="4 5">
    <name type="scientific">Genlisea aurea</name>
    <dbReference type="NCBI Taxonomy" id="192259"/>
    <lineage>
        <taxon>Eukaryota</taxon>
        <taxon>Viridiplantae</taxon>
        <taxon>Streptophyta</taxon>
        <taxon>Embryophyta</taxon>
        <taxon>Tracheophyta</taxon>
        <taxon>Spermatophyta</taxon>
        <taxon>Magnoliopsida</taxon>
        <taxon>eudicotyledons</taxon>
        <taxon>Gunneridae</taxon>
        <taxon>Pentapetalae</taxon>
        <taxon>asterids</taxon>
        <taxon>lamiids</taxon>
        <taxon>Lamiales</taxon>
        <taxon>Lentibulariaceae</taxon>
        <taxon>Genlisea</taxon>
    </lineage>
</organism>
<reference evidence="4 5" key="1">
    <citation type="journal article" date="2013" name="BMC Genomics">
        <title>The miniature genome of a carnivorous plant Genlisea aurea contains a low number of genes and short non-coding sequences.</title>
        <authorList>
            <person name="Leushkin E.V."/>
            <person name="Sutormin R.A."/>
            <person name="Nabieva E.R."/>
            <person name="Penin A.A."/>
            <person name="Kondrashov A.S."/>
            <person name="Logacheva M.D."/>
        </authorList>
    </citation>
    <scope>NUCLEOTIDE SEQUENCE [LARGE SCALE GENOMIC DNA]</scope>
</reference>
<protein>
    <submittedName>
        <fullName evidence="4">Cysteine proteinase</fullName>
    </submittedName>
</protein>
<dbReference type="Pfam" id="PF08246">
    <property type="entry name" value="Inhibitor_I29"/>
    <property type="match status" value="1"/>
</dbReference>
<evidence type="ECO:0000256" key="1">
    <source>
        <dbReference type="ARBA" id="ARBA00008455"/>
    </source>
</evidence>
<evidence type="ECO:0000313" key="4">
    <source>
        <dbReference type="EMBL" id="EPS58726.1"/>
    </source>
</evidence>
<evidence type="ECO:0000259" key="3">
    <source>
        <dbReference type="SMART" id="SM00848"/>
    </source>
</evidence>
<dbReference type="GO" id="GO:0008234">
    <property type="term" value="F:cysteine-type peptidase activity"/>
    <property type="evidence" value="ECO:0007669"/>
    <property type="project" value="InterPro"/>
</dbReference>
<dbReference type="PANTHER" id="PTHR12411">
    <property type="entry name" value="CYSTEINE PROTEASE FAMILY C1-RELATED"/>
    <property type="match status" value="1"/>
</dbReference>
<comment type="caution">
    <text evidence="4">The sequence shown here is derived from an EMBL/GenBank/DDBJ whole genome shotgun (WGS) entry which is preliminary data.</text>
</comment>
<dbReference type="SMART" id="SM00848">
    <property type="entry name" value="Inhibitor_I29"/>
    <property type="match status" value="1"/>
</dbReference>
<feature type="chain" id="PRO_5018524864" evidence="2">
    <location>
        <begin position="24"/>
        <end position="172"/>
    </location>
</feature>
<evidence type="ECO:0000313" key="5">
    <source>
        <dbReference type="Proteomes" id="UP000015453"/>
    </source>
</evidence>
<feature type="signal peptide" evidence="2">
    <location>
        <begin position="1"/>
        <end position="23"/>
    </location>
</feature>
<proteinExistence type="inferred from homology"/>
<feature type="domain" description="Cathepsin propeptide inhibitor" evidence="3">
    <location>
        <begin position="47"/>
        <end position="104"/>
    </location>
</feature>